<dbReference type="Proteomes" id="UP001439008">
    <property type="component" value="Unassembled WGS sequence"/>
</dbReference>
<evidence type="ECO:0000313" key="2">
    <source>
        <dbReference type="Proteomes" id="UP001439008"/>
    </source>
</evidence>
<keyword evidence="2" id="KW-1185">Reference proteome</keyword>
<reference evidence="1 2" key="1">
    <citation type="journal article" date="2024" name="BMC Biol.">
        <title>Comparative genomics of Ascetosporea gives new insight into the evolutionary basis for animal parasitism in Rhizaria.</title>
        <authorList>
            <person name="Hiltunen Thoren M."/>
            <person name="Onut-Brannstrom I."/>
            <person name="Alfjorden A."/>
            <person name="Peckova H."/>
            <person name="Swords F."/>
            <person name="Hooper C."/>
            <person name="Holzer A.S."/>
            <person name="Bass D."/>
            <person name="Burki F."/>
        </authorList>
    </citation>
    <scope>NUCLEOTIDE SEQUENCE [LARGE SCALE GENOMIC DNA]</scope>
    <source>
        <strain evidence="1">20-A016</strain>
    </source>
</reference>
<gene>
    <name evidence="1" type="ORF">MHBO_004325</name>
</gene>
<comment type="caution">
    <text evidence="1">The sequence shown here is derived from an EMBL/GenBank/DDBJ whole genome shotgun (WGS) entry which is preliminary data.</text>
</comment>
<sequence>MALRNTKKTEMRKTRLKIYTAFLFMALVLLCNMRTIAAVATERTFLAIKVLVVSIAGKLDIEAILVEPATGSFF</sequence>
<proteinExistence type="predicted"/>
<name>A0ABV2AT13_9EUKA</name>
<accession>A0ABV2AT13</accession>
<organism evidence="1 2">
    <name type="scientific">Bonamia ostreae</name>
    <dbReference type="NCBI Taxonomy" id="126728"/>
    <lineage>
        <taxon>Eukaryota</taxon>
        <taxon>Sar</taxon>
        <taxon>Rhizaria</taxon>
        <taxon>Endomyxa</taxon>
        <taxon>Ascetosporea</taxon>
        <taxon>Haplosporida</taxon>
        <taxon>Bonamia</taxon>
    </lineage>
</organism>
<dbReference type="EMBL" id="JBDODL010003758">
    <property type="protein sequence ID" value="MES1922800.1"/>
    <property type="molecule type" value="Genomic_DNA"/>
</dbReference>
<protein>
    <submittedName>
        <fullName evidence="1">Uncharacterized protein</fullName>
    </submittedName>
</protein>
<evidence type="ECO:0000313" key="1">
    <source>
        <dbReference type="EMBL" id="MES1922800.1"/>
    </source>
</evidence>